<name>A0A382HEN0_9ZZZZ</name>
<feature type="non-terminal residue" evidence="2">
    <location>
        <position position="104"/>
    </location>
</feature>
<proteinExistence type="predicted"/>
<reference evidence="2" key="1">
    <citation type="submission" date="2018-05" db="EMBL/GenBank/DDBJ databases">
        <authorList>
            <person name="Lanie J.A."/>
            <person name="Ng W.-L."/>
            <person name="Kazmierczak K.M."/>
            <person name="Andrzejewski T.M."/>
            <person name="Davidsen T.M."/>
            <person name="Wayne K.J."/>
            <person name="Tettelin H."/>
            <person name="Glass J.I."/>
            <person name="Rusch D."/>
            <person name="Podicherti R."/>
            <person name="Tsui H.-C.T."/>
            <person name="Winkler M.E."/>
        </authorList>
    </citation>
    <scope>NUCLEOTIDE SEQUENCE</scope>
</reference>
<evidence type="ECO:0000259" key="1">
    <source>
        <dbReference type="Pfam" id="PF14336"/>
    </source>
</evidence>
<dbReference type="EMBL" id="UINC01060632">
    <property type="protein sequence ID" value="SVB85337.1"/>
    <property type="molecule type" value="Genomic_DNA"/>
</dbReference>
<protein>
    <recommendedName>
        <fullName evidence="1">D-glutamate cyclase-like C-terminal domain-containing protein</fullName>
    </recommendedName>
</protein>
<dbReference type="Pfam" id="PF14336">
    <property type="entry name" value="GLUCM-like_C"/>
    <property type="match status" value="1"/>
</dbReference>
<dbReference type="Gene3D" id="3.90.1640.20">
    <property type="entry name" value="TON_0340"/>
    <property type="match status" value="1"/>
</dbReference>
<sequence length="104" mass="11349">MIMQTVEDIILDFDKRNIASLRKHLPVNFCAEASNLILKNPGTVLITTGFYILAGAASETDGPPGAIALGEALSILGYDVFYITDKYSFSFVEAISKTNKVIEF</sequence>
<dbReference type="InterPro" id="IPR025504">
    <property type="entry name" value="GLUCM_C"/>
</dbReference>
<accession>A0A382HEN0</accession>
<gene>
    <name evidence="2" type="ORF">METZ01_LOCUS238191</name>
</gene>
<dbReference type="AlphaFoldDB" id="A0A382HEN0"/>
<evidence type="ECO:0000313" key="2">
    <source>
        <dbReference type="EMBL" id="SVB85337.1"/>
    </source>
</evidence>
<organism evidence="2">
    <name type="scientific">marine metagenome</name>
    <dbReference type="NCBI Taxonomy" id="408172"/>
    <lineage>
        <taxon>unclassified sequences</taxon>
        <taxon>metagenomes</taxon>
        <taxon>ecological metagenomes</taxon>
    </lineage>
</organism>
<feature type="domain" description="D-glutamate cyclase-like C-terminal" evidence="1">
    <location>
        <begin position="11"/>
        <end position="100"/>
    </location>
</feature>